<reference evidence="3 4" key="1">
    <citation type="submission" date="2020-01" db="EMBL/GenBank/DDBJ databases">
        <authorList>
            <person name="Palmer J.M."/>
        </authorList>
    </citation>
    <scope>NUCLEOTIDE SEQUENCE [LARGE SCALE GENOMIC DNA]</scope>
    <source>
        <strain evidence="3 4">TWF970</strain>
    </source>
</reference>
<name>A0A7C8VVY3_ORBOL</name>
<feature type="domain" description="Nucleoside phosphorylase" evidence="2">
    <location>
        <begin position="13"/>
        <end position="288"/>
    </location>
</feature>
<gene>
    <name evidence="3" type="ORF">TWF970_008435</name>
</gene>
<dbReference type="AlphaFoldDB" id="A0A7C8VVY3"/>
<dbReference type="GO" id="GO:0043531">
    <property type="term" value="F:ADP binding"/>
    <property type="evidence" value="ECO:0007669"/>
    <property type="project" value="InterPro"/>
</dbReference>
<dbReference type="InterPro" id="IPR002182">
    <property type="entry name" value="NB-ARC"/>
</dbReference>
<dbReference type="OrthoDB" id="1658288at2759"/>
<dbReference type="SUPFAM" id="SSF52540">
    <property type="entry name" value="P-loop containing nucleoside triphosphate hydrolases"/>
    <property type="match status" value="1"/>
</dbReference>
<evidence type="ECO:0000313" key="4">
    <source>
        <dbReference type="Proteomes" id="UP000474640"/>
    </source>
</evidence>
<dbReference type="InterPro" id="IPR053137">
    <property type="entry name" value="NLR-like"/>
</dbReference>
<dbReference type="PANTHER" id="PTHR46082">
    <property type="entry name" value="ATP/GTP-BINDING PROTEIN-RELATED"/>
    <property type="match status" value="1"/>
</dbReference>
<evidence type="ECO:0000259" key="2">
    <source>
        <dbReference type="Pfam" id="PF01048"/>
    </source>
</evidence>
<feature type="domain" description="NB-ARC" evidence="1">
    <location>
        <begin position="369"/>
        <end position="541"/>
    </location>
</feature>
<dbReference type="GO" id="GO:0009116">
    <property type="term" value="P:nucleoside metabolic process"/>
    <property type="evidence" value="ECO:0007669"/>
    <property type="project" value="InterPro"/>
</dbReference>
<dbReference type="Proteomes" id="UP000474640">
    <property type="component" value="Unassembled WGS sequence"/>
</dbReference>
<sequence length="666" mass="74786">MATELKRNNYSVGWICAIPIELEAARKVLDEIHPKLSVPHSDENYYEFGRIGEHNVVISCLPQAKYGLTNAAIVATHMRTTFTRLRFGLMVGVGGGAPNSSNDLRLGDIVISQPTDHSGGVIQYDFGKAIENGEFEMTGFLNAPPAILLSGVSAMTAMDQVKLGKRIFDAAWEVEEEDGRFYYPGQDTDRLFRGNYLHIPGEGRQRDTCDACDASSVIIRPKRRYGHPHVHYGIIASGNQVMKDGVKRDKISAQTGALCFEMEAAGLINNFPCLVIRGICDYSDGHKNKRWQPYAALVATIYAKELLLQIPAASKDEMETGASQGIIKEINFVIPFSIPFPRNRTFVGRREELGEIYKYFTRTKFTDMPCIFALTGTGGMGKTQIAIEYACRHDTDYTAVFWVSAVSEVTIRASFIDIMQRIIKEQARITWPESAPDYEIVSLKLGIPGLVDSGGRISTDSETISDIQSALFRWLQLPDNNKWLLIFDNADDMETFDIQEYFPNYGGGAILITSRRPEFSHSAEQADLEGLDKESAIKLLLSLAHLSNSLEVVKPDAANLVEKLGFMPLAISHAGCFIHEAKVPLREYLSYYDKAFMAVQSKKPRFGWNYRDDTAATTWEISFSKIEEQDKEAALLLLICSYLNHEEIFEDLWKDEQFNKNIQLEF</sequence>
<evidence type="ECO:0000259" key="1">
    <source>
        <dbReference type="Pfam" id="PF00931"/>
    </source>
</evidence>
<accession>A0A7C8VVY3</accession>
<organism evidence="3 4">
    <name type="scientific">Orbilia oligospora</name>
    <name type="common">Nematode-trapping fungus</name>
    <name type="synonym">Arthrobotrys oligospora</name>
    <dbReference type="NCBI Taxonomy" id="2813651"/>
    <lineage>
        <taxon>Eukaryota</taxon>
        <taxon>Fungi</taxon>
        <taxon>Dikarya</taxon>
        <taxon>Ascomycota</taxon>
        <taxon>Pezizomycotina</taxon>
        <taxon>Orbiliomycetes</taxon>
        <taxon>Orbiliales</taxon>
        <taxon>Orbiliaceae</taxon>
        <taxon>Orbilia</taxon>
    </lineage>
</organism>
<dbReference type="EMBL" id="JAABOJ010000005">
    <property type="protein sequence ID" value="KAF3286583.1"/>
    <property type="molecule type" value="Genomic_DNA"/>
</dbReference>
<dbReference type="Pfam" id="PF01048">
    <property type="entry name" value="PNP_UDP_1"/>
    <property type="match status" value="1"/>
</dbReference>
<dbReference type="Gene3D" id="3.40.50.300">
    <property type="entry name" value="P-loop containing nucleotide triphosphate hydrolases"/>
    <property type="match status" value="1"/>
</dbReference>
<dbReference type="PANTHER" id="PTHR46082:SF11">
    <property type="entry name" value="AAA+ ATPASE DOMAIN-CONTAINING PROTEIN-RELATED"/>
    <property type="match status" value="1"/>
</dbReference>
<dbReference type="GO" id="GO:0003824">
    <property type="term" value="F:catalytic activity"/>
    <property type="evidence" value="ECO:0007669"/>
    <property type="project" value="InterPro"/>
</dbReference>
<dbReference type="Pfam" id="PF00931">
    <property type="entry name" value="NB-ARC"/>
    <property type="match status" value="1"/>
</dbReference>
<proteinExistence type="predicted"/>
<dbReference type="InterPro" id="IPR000845">
    <property type="entry name" value="Nucleoside_phosphorylase_d"/>
</dbReference>
<dbReference type="InterPro" id="IPR027417">
    <property type="entry name" value="P-loop_NTPase"/>
</dbReference>
<comment type="caution">
    <text evidence="3">The sequence shown here is derived from an EMBL/GenBank/DDBJ whole genome shotgun (WGS) entry which is preliminary data.</text>
</comment>
<dbReference type="SUPFAM" id="SSF53167">
    <property type="entry name" value="Purine and uridine phosphorylases"/>
    <property type="match status" value="1"/>
</dbReference>
<evidence type="ECO:0008006" key="5">
    <source>
        <dbReference type="Google" id="ProtNLM"/>
    </source>
</evidence>
<dbReference type="Gene3D" id="3.40.50.1580">
    <property type="entry name" value="Nucleoside phosphorylase domain"/>
    <property type="match status" value="1"/>
</dbReference>
<evidence type="ECO:0000313" key="3">
    <source>
        <dbReference type="EMBL" id="KAF3286583.1"/>
    </source>
</evidence>
<dbReference type="InterPro" id="IPR035994">
    <property type="entry name" value="Nucleoside_phosphorylase_sf"/>
</dbReference>
<protein>
    <recommendedName>
        <fullName evidence="5">Nucleoside phosphorylase domain-containing protein</fullName>
    </recommendedName>
</protein>